<dbReference type="Gene3D" id="1.10.287.470">
    <property type="entry name" value="Helix hairpin bin"/>
    <property type="match status" value="1"/>
</dbReference>
<keyword evidence="1" id="KW-0813">Transport</keyword>
<dbReference type="GO" id="GO:0060003">
    <property type="term" value="P:copper ion export"/>
    <property type="evidence" value="ECO:0007669"/>
    <property type="project" value="TreeGrafter"/>
</dbReference>
<feature type="region of interest" description="Disordered" evidence="2">
    <location>
        <begin position="1"/>
        <end position="20"/>
    </location>
</feature>
<dbReference type="InterPro" id="IPR029016">
    <property type="entry name" value="GAF-like_dom_sf"/>
</dbReference>
<evidence type="ECO:0000313" key="4">
    <source>
        <dbReference type="Proteomes" id="UP000316714"/>
    </source>
</evidence>
<evidence type="ECO:0000256" key="2">
    <source>
        <dbReference type="SAM" id="MobiDB-lite"/>
    </source>
</evidence>
<dbReference type="AlphaFoldDB" id="A0A5C5UW48"/>
<feature type="compositionally biased region" description="Polar residues" evidence="2">
    <location>
        <begin position="1"/>
        <end position="13"/>
    </location>
</feature>
<keyword evidence="4" id="KW-1185">Reference proteome</keyword>
<dbReference type="Gene3D" id="2.40.50.100">
    <property type="match status" value="1"/>
</dbReference>
<dbReference type="GO" id="GO:0030313">
    <property type="term" value="C:cell envelope"/>
    <property type="evidence" value="ECO:0007669"/>
    <property type="project" value="TreeGrafter"/>
</dbReference>
<dbReference type="OrthoDB" id="248877at2"/>
<dbReference type="EMBL" id="SIHJ01000007">
    <property type="protein sequence ID" value="TWT29585.1"/>
    <property type="molecule type" value="Genomic_DNA"/>
</dbReference>
<organism evidence="3 4">
    <name type="scientific">Posidoniimonas corsicana</name>
    <dbReference type="NCBI Taxonomy" id="1938618"/>
    <lineage>
        <taxon>Bacteria</taxon>
        <taxon>Pseudomonadati</taxon>
        <taxon>Planctomycetota</taxon>
        <taxon>Planctomycetia</taxon>
        <taxon>Pirellulales</taxon>
        <taxon>Lacipirellulaceae</taxon>
        <taxon>Posidoniimonas</taxon>
    </lineage>
</organism>
<sequence length="681" mass="72958">MATTPASRTNAPGSATAPRAAGDVWSDFAAELAVLTELARTADTAEAFYSEALRRTAAALAAEGGAVWSIQKDGRLRQVTLISPADRPGDFSQRVRHEELLASVAQSGKPRVLAANSEAEDPSASNPLPYTLIVAPVTPPRSEVAALIELMLQPGAAPSAYRGAEQLLCAVCEVAADHHTLSDLGELRSVCQDQRRLLTLAERVHGGLSLNHTAAAIANEARSAIGCGRVSVLERRGGGSRLLSISGVDRPDRRSRTLRGLQELAAVCCRLGDPLYLSEDQDEALPQASDALHRHADEANARQVAVVPLLGAGADEETPPIVGALVAENFTGADTLLARDRVAEVARICGVALGNALEHEATPLIGLTRSLRGVTRPSAMGRGAIAATALALAGAALLFVPAELRIDARGELQPAERRNIFAPGDGVVQQIAVEHGEQVAAGDLLIELRDPQLDLELNRIEGQRQTTQRQLEAVRATRSSIDTRSADRAEAYRLSAEEQQLGQRLKSLDAQRDLLLEQQRSLSVTSPVDGMVVTWELEDSLRGRPVERGQNLMSVADTAGEWRVELQLPDDRIGYLIDAQREDVGKPLQVEYRLGSQEEGFFRGEVARISERADAPARGAADGSERTIDVVVTPQAGDLSAENPEVRPGASVRARVLCGEHSLGYVLTHDLVNALRVWWEF</sequence>
<reference evidence="3 4" key="1">
    <citation type="submission" date="2019-02" db="EMBL/GenBank/DDBJ databases">
        <title>Deep-cultivation of Planctomycetes and their phenomic and genomic characterization uncovers novel biology.</title>
        <authorList>
            <person name="Wiegand S."/>
            <person name="Jogler M."/>
            <person name="Boedeker C."/>
            <person name="Pinto D."/>
            <person name="Vollmers J."/>
            <person name="Rivas-Marin E."/>
            <person name="Kohn T."/>
            <person name="Peeters S.H."/>
            <person name="Heuer A."/>
            <person name="Rast P."/>
            <person name="Oberbeckmann S."/>
            <person name="Bunk B."/>
            <person name="Jeske O."/>
            <person name="Meyerdierks A."/>
            <person name="Storesund J.E."/>
            <person name="Kallscheuer N."/>
            <person name="Luecker S."/>
            <person name="Lage O.M."/>
            <person name="Pohl T."/>
            <person name="Merkel B.J."/>
            <person name="Hornburger P."/>
            <person name="Mueller R.-W."/>
            <person name="Bruemmer F."/>
            <person name="Labrenz M."/>
            <person name="Spormann A.M."/>
            <person name="Op Den Camp H."/>
            <person name="Overmann J."/>
            <person name="Amann R."/>
            <person name="Jetten M.S.M."/>
            <person name="Mascher T."/>
            <person name="Medema M.H."/>
            <person name="Devos D.P."/>
            <person name="Kaster A.-K."/>
            <person name="Ovreas L."/>
            <person name="Rohde M."/>
            <person name="Galperin M.Y."/>
            <person name="Jogler C."/>
        </authorList>
    </citation>
    <scope>NUCLEOTIDE SEQUENCE [LARGE SCALE GENOMIC DNA]</scope>
    <source>
        <strain evidence="3 4">KOR34</strain>
    </source>
</reference>
<dbReference type="InterPro" id="IPR051909">
    <property type="entry name" value="MFP_Cation_Efflux"/>
</dbReference>
<name>A0A5C5UW48_9BACT</name>
<gene>
    <name evidence="3" type="ORF">KOR34_51390</name>
</gene>
<comment type="caution">
    <text evidence="3">The sequence shown here is derived from an EMBL/GenBank/DDBJ whole genome shotgun (WGS) entry which is preliminary data.</text>
</comment>
<accession>A0A5C5UW48</accession>
<dbReference type="PANTHER" id="PTHR30097:SF4">
    <property type="entry name" value="SLR6042 PROTEIN"/>
    <property type="match status" value="1"/>
</dbReference>
<protein>
    <submittedName>
        <fullName evidence="3">HlyD family secretion protein</fullName>
    </submittedName>
</protein>
<dbReference type="Gene3D" id="3.30.450.40">
    <property type="match status" value="1"/>
</dbReference>
<evidence type="ECO:0000256" key="1">
    <source>
        <dbReference type="ARBA" id="ARBA00022448"/>
    </source>
</evidence>
<proteinExistence type="predicted"/>
<evidence type="ECO:0000313" key="3">
    <source>
        <dbReference type="EMBL" id="TWT29585.1"/>
    </source>
</evidence>
<dbReference type="SUPFAM" id="SSF55781">
    <property type="entry name" value="GAF domain-like"/>
    <property type="match status" value="1"/>
</dbReference>
<dbReference type="RefSeq" id="WP_146568942.1">
    <property type="nucleotide sequence ID" value="NZ_SIHJ01000007.1"/>
</dbReference>
<dbReference type="PANTHER" id="PTHR30097">
    <property type="entry name" value="CATION EFFLUX SYSTEM PROTEIN CUSB"/>
    <property type="match status" value="1"/>
</dbReference>
<dbReference type="GO" id="GO:0015679">
    <property type="term" value="P:plasma membrane copper ion transport"/>
    <property type="evidence" value="ECO:0007669"/>
    <property type="project" value="TreeGrafter"/>
</dbReference>
<dbReference type="SUPFAM" id="SSF111369">
    <property type="entry name" value="HlyD-like secretion proteins"/>
    <property type="match status" value="1"/>
</dbReference>
<dbReference type="Gene3D" id="2.40.30.170">
    <property type="match status" value="1"/>
</dbReference>
<dbReference type="Proteomes" id="UP000316714">
    <property type="component" value="Unassembled WGS sequence"/>
</dbReference>